<reference evidence="1 2" key="1">
    <citation type="submission" date="2018-11" db="EMBL/GenBank/DDBJ databases">
        <title>Isolation and Complete Genome Sequence of a Novel Alteromonas Phage ZP6.</title>
        <authorList>
            <person name="Han J."/>
        </authorList>
    </citation>
    <scope>NUCLEOTIDE SEQUENCE [LARGE SCALE GENOMIC DNA]</scope>
</reference>
<sequence length="61" mass="6433">MSRGTGNGHKNAAGVNPGGIARAYGNIAANFAGWTDDGQGVFNETIDEIIVWKDQIPEGWS</sequence>
<organism evidence="1 2">
    <name type="scientific">Alteromonas phage ZP6</name>
    <dbReference type="NCBI Taxonomy" id="2492447"/>
    <lineage>
        <taxon>Viruses</taxon>
        <taxon>Duplodnaviria</taxon>
        <taxon>Heunggongvirae</taxon>
        <taxon>Uroviricota</taxon>
        <taxon>Caudoviricetes</taxon>
        <taxon>Mareflavirus</taxon>
        <taxon>Mareflavirus ZP6</taxon>
    </lineage>
</organism>
<dbReference type="Proteomes" id="UP000286786">
    <property type="component" value="Genome"/>
</dbReference>
<name>A0A7D7KGM1_9CAUD</name>
<accession>A0A7D7KGM1</accession>
<evidence type="ECO:0000313" key="2">
    <source>
        <dbReference type="Proteomes" id="UP000286786"/>
    </source>
</evidence>
<keyword evidence="2" id="KW-1185">Reference proteome</keyword>
<proteinExistence type="predicted"/>
<dbReference type="EMBL" id="MK203850">
    <property type="protein sequence ID" value="QMS42069.1"/>
    <property type="molecule type" value="Genomic_DNA"/>
</dbReference>
<protein>
    <submittedName>
        <fullName evidence="1">Uncharacterized protein</fullName>
    </submittedName>
</protein>
<evidence type="ECO:0000313" key="1">
    <source>
        <dbReference type="EMBL" id="QMS42069.1"/>
    </source>
</evidence>